<dbReference type="GO" id="GO:0009653">
    <property type="term" value="P:anatomical structure morphogenesis"/>
    <property type="evidence" value="ECO:0007669"/>
    <property type="project" value="TreeGrafter"/>
</dbReference>
<sequence>MKSLLITLYRRFGGISYFNVGATDFTEVELLLSRFERSERGLMTSFYGSSYVNVPYQDAKSTTEISFAFRTKHLDAFLFLAAGKTDYCFVLLEAGKLKVKINLGAGESEISSPRGLRLDDLNWHLVNISRKEGDLNLAVDKIHIVREKLPIGFYELNMYGGLYIGGQGDFSELFLGHTNGLRGCLRDVRYNAVPDVLSRARWRTGRADAHSISWGCVNEFDAPRESSISFLEDGAYMAIPSILTSRTNVKWQFSIKTISEIGLILYNSKKSLTLSRHSGNVDFVGVELVGGKIRVAQNWGSGVTELYSDVTINDGVWHSINVAMEAGGLDVTIDAPKHRYRLALNNSALPSKHLDLSTILYVGGLEVNMRSGALASGMLSAGNSFKGCIRGISNDGRALGLPDALDTSKLISRCVWSYACTEKPCVHSPDIGCSQVGINSFKCNGCDNHNDPQCVRPEFVQTHNAMLKVPLPISIEVLTINNLIVVEGSTATITTSVISLILDYNHYGVREAGVQFHIVQPYAKHGKLNIESSKLSTGISISTFNMLNILKNEVFYVHDGSESTQDFITLDLEFTSNEGLLLPDYLQERQRFVLPVNITPENDTPTVRIPSDYNFILAQCLCELHAVATDFFTLRFFVVEFGTWKMLDKDKIVVIDRDSSPERLIVSVMNISGGYLDTTDNPNVPLETFTVAQMNNGFIGYRHTSNETGHFTFTLKVSDGEKESAITLIPVNVYSLSLTHVQNTGAILAYKSSVVISPSNLTFVTNADDPSLELTFKVIKHPKFGALKLIDGEQAQDKITVFTNHQLEKKLVSYVHNSEGSPTKDFFKFEVWSGQVKLGETFKFEFNFVEVHLTVDVFGPLKWHASSETAVKSDSIKVQTHPILLHPSSIIFELTKTSHTASLYLRNKPLVDGETWTQNDVDSGLLTLKLHHDTYSPATDLFDVKISAPRCQPIASKLLNFEYSPSTLLVQAVSAFIHPLEVIEGSSSPLTDKHISIKCVGVNQLRYEILSGPEHGYLHLLINNSTVKNVTVFTEDDLYDSTLSYSHDGSENNRDYFKFLATSKNANFQYVGQVNISVQLINDNPPSCMTEENLRVVTGSDRTITNHNLLCKDKDVDTPVASLIFTINSISNGMILNTANDPFTTVMKFTQEEVNNGKLIYRDEFSADTKQNRNSVVELGVFDGKHSIDLKLQVESSPPFIKVLNNSQLMLRQGGAATITTNHIYADTNLNIHSDKINYQVINGPDQGEIELGTNLEPLKTTIFSQAELEAGHVRYRHNGDVESVRDRVTIRVTAGSTVSRELEFDIRLLPQHYWEPLEVTKNSPIIVDESTTIAVTRQYLEVKQDMVPPSDIMYLVKEPPRYGYLEKESNEEDPGNPESNHLTTFNQSLINSGHLYYVQSTMNQSTDRLVVDITNGVVSLYGLVISFVIVPKNVYLTSSQLNVIEGGNVTLSADTFPVMSSYYTDRVSRYSLVSAPNHGRIVRTTADTFDPTIDYWSPKQLARSQIMYVHDGSESTDDSFSVKVGVSDEKESAPVDIEVKINPVNNQKPLIIRNTGIKVWKGGIGLITSDNLTVEDKDTDVSNLTFVVSSSRCGHLILELQRIERFTQAQIDQNIVYFQHSGEYCDGELELSATDGLHSTEVVQFHIMAEQASVKILVNNPLRVFPMLGRQLTIDHLMAQCDDPNYQVTYIVRNAPRYGIVSKSASYEDSNQMAITNFTQKNVNESAVWYHHVSKYFSSNTTNDIFTFDATCEYAIPITNQTFNLEITVSSGGLEELLIGDKTRELVVKEGESTIIDLNTTAILTFLVNSIGIRSPTIKIELTNEPKNGHVCLDDDCNRRTFSQGHMRRNQVRYVHDHSDTLSDSLEFSVYLDIDPTAVPLCNVTIPISIIPVNDQSFFLTQSYPNLRLVQGQSVTLTRSELLTEDPDTPPEQIVYDIVTAPAFGTICLAGIKNAVRFTQADIDAGEVVYKHDGQLKPTTFYFRVWDGQFNPVYKVFQIYVIPVTLNITVSLPLPLLQGTYETVVNEKLFQVETNGDKDSIAYNISINPRHGVVYVNGTKSKLFSHKDLKDGRVIYKQTDLTSAADALRLSAQMHCEQSPIIKDLWLNVSVEPLVKTGAFYPLTGLKSQLGVQVLNAEILAKTTSSDPKYKILRKPKFGKLKKIVRRSGDKQVIREVDVTKFSHGEIASGIVYFVAKKVLEPVEDSFPFLLTANGVQPAIGELRFHVSVAEPPSTTTPHLPTTTFKYSSTSAGKKTDIVEIARPNMSDDYLLCVGFIMAVVVASLVIVVLIRCRSKKRAEELDKMNPMPLPCPPDDLMTTSPRMDKNENHGCKVIALGPPEHTEPETDFNMRYPYGAADEEYSSSADGTEQNNPMLRRNQYWSIEI</sequence>
<evidence type="ECO:0000256" key="3">
    <source>
        <dbReference type="ARBA" id="ARBA00023180"/>
    </source>
</evidence>
<dbReference type="OrthoDB" id="430044at2759"/>
<gene>
    <name evidence="8" type="ORF">FWK35_00004865</name>
</gene>
<evidence type="ECO:0000256" key="1">
    <source>
        <dbReference type="ARBA" id="ARBA00022729"/>
    </source>
</evidence>
<evidence type="ECO:0000313" key="9">
    <source>
        <dbReference type="Proteomes" id="UP000478052"/>
    </source>
</evidence>
<feature type="domain" description="Laminin G" evidence="7">
    <location>
        <begin position="43"/>
        <end position="216"/>
    </location>
</feature>
<feature type="repeat" description="CSPG" evidence="5">
    <location>
        <begin position="1317"/>
        <end position="1415"/>
    </location>
</feature>
<evidence type="ECO:0000256" key="6">
    <source>
        <dbReference type="SAM" id="Phobius"/>
    </source>
</evidence>
<dbReference type="EMBL" id="VUJU01000729">
    <property type="protein sequence ID" value="KAF0768634.1"/>
    <property type="molecule type" value="Genomic_DNA"/>
</dbReference>
<keyword evidence="2" id="KW-0677">Repeat</keyword>
<keyword evidence="6" id="KW-0812">Transmembrane</keyword>
<dbReference type="PANTHER" id="PTHR45739:SF12">
    <property type="entry name" value="CHONDROITIN SULFATE PROTEOGLYCAN 4-LIKE ISOFORM X2"/>
    <property type="match status" value="1"/>
</dbReference>
<comment type="caution">
    <text evidence="4">Lacks conserved residue(s) required for the propagation of feature annotation.</text>
</comment>
<dbReference type="InterPro" id="IPR039005">
    <property type="entry name" value="CSPG_rpt"/>
</dbReference>
<evidence type="ECO:0000259" key="7">
    <source>
        <dbReference type="PROSITE" id="PS50025"/>
    </source>
</evidence>
<dbReference type="InterPro" id="IPR013320">
    <property type="entry name" value="ConA-like_dom_sf"/>
</dbReference>
<dbReference type="InterPro" id="IPR051561">
    <property type="entry name" value="FRAS1_ECM"/>
</dbReference>
<dbReference type="PANTHER" id="PTHR45739">
    <property type="entry name" value="MATRIX PROTEIN, PUTATIVE-RELATED"/>
    <property type="match status" value="1"/>
</dbReference>
<dbReference type="Proteomes" id="UP000478052">
    <property type="component" value="Unassembled WGS sequence"/>
</dbReference>
<dbReference type="InterPro" id="IPR001791">
    <property type="entry name" value="Laminin_G"/>
</dbReference>
<keyword evidence="6" id="KW-0472">Membrane</keyword>
<dbReference type="PROSITE" id="PS50025">
    <property type="entry name" value="LAM_G_DOMAIN"/>
    <property type="match status" value="2"/>
</dbReference>
<feature type="repeat" description="CSPG" evidence="5">
    <location>
        <begin position="474"/>
        <end position="573"/>
    </location>
</feature>
<evidence type="ECO:0000313" key="8">
    <source>
        <dbReference type="EMBL" id="KAF0768634.1"/>
    </source>
</evidence>
<organism evidence="8 9">
    <name type="scientific">Aphis craccivora</name>
    <name type="common">Cowpea aphid</name>
    <dbReference type="NCBI Taxonomy" id="307492"/>
    <lineage>
        <taxon>Eukaryota</taxon>
        <taxon>Metazoa</taxon>
        <taxon>Ecdysozoa</taxon>
        <taxon>Arthropoda</taxon>
        <taxon>Hexapoda</taxon>
        <taxon>Insecta</taxon>
        <taxon>Pterygota</taxon>
        <taxon>Neoptera</taxon>
        <taxon>Paraneoptera</taxon>
        <taxon>Hemiptera</taxon>
        <taxon>Sternorrhyncha</taxon>
        <taxon>Aphidomorpha</taxon>
        <taxon>Aphidoidea</taxon>
        <taxon>Aphididae</taxon>
        <taxon>Aphidini</taxon>
        <taxon>Aphis</taxon>
        <taxon>Aphis</taxon>
    </lineage>
</organism>
<dbReference type="Pfam" id="PF16184">
    <property type="entry name" value="Cadherin_3"/>
    <property type="match status" value="12"/>
</dbReference>
<feature type="repeat" description="CSPG" evidence="5">
    <location>
        <begin position="737"/>
        <end position="832"/>
    </location>
</feature>
<name>A0A6G0ZD59_APHCR</name>
<comment type="caution">
    <text evidence="8">The sequence shown here is derived from an EMBL/GenBank/DDBJ whole genome shotgun (WGS) entry which is preliminary data.</text>
</comment>
<keyword evidence="3" id="KW-0325">Glycoprotein</keyword>
<proteinExistence type="predicted"/>
<dbReference type="SMART" id="SM00282">
    <property type="entry name" value="LamG"/>
    <property type="match status" value="2"/>
</dbReference>
<reference evidence="8 9" key="1">
    <citation type="submission" date="2019-08" db="EMBL/GenBank/DDBJ databases">
        <title>Whole genome of Aphis craccivora.</title>
        <authorList>
            <person name="Voronova N.V."/>
            <person name="Shulinski R.S."/>
            <person name="Bandarenka Y.V."/>
            <person name="Zhorov D.G."/>
            <person name="Warner D."/>
        </authorList>
    </citation>
    <scope>NUCLEOTIDE SEQUENCE [LARGE SCALE GENOMIC DNA]</scope>
    <source>
        <strain evidence="8">180601</strain>
        <tissue evidence="8">Whole Body</tissue>
    </source>
</reference>
<dbReference type="Pfam" id="PF00054">
    <property type="entry name" value="Laminin_G_1"/>
    <property type="match status" value="1"/>
</dbReference>
<keyword evidence="9" id="KW-1185">Reference proteome</keyword>
<feature type="domain" description="Laminin G" evidence="7">
    <location>
        <begin position="226"/>
        <end position="420"/>
    </location>
</feature>
<evidence type="ECO:0000256" key="4">
    <source>
        <dbReference type="PROSITE-ProRule" id="PRU00122"/>
    </source>
</evidence>
<keyword evidence="6" id="KW-1133">Transmembrane helix</keyword>
<dbReference type="CDD" id="cd00110">
    <property type="entry name" value="LamG"/>
    <property type="match status" value="2"/>
</dbReference>
<dbReference type="Pfam" id="PF02210">
    <property type="entry name" value="Laminin_G_2"/>
    <property type="match status" value="1"/>
</dbReference>
<feature type="repeat" description="CSPG" evidence="5">
    <location>
        <begin position="1433"/>
        <end position="1526"/>
    </location>
</feature>
<feature type="transmembrane region" description="Helical" evidence="6">
    <location>
        <begin position="2270"/>
        <end position="2292"/>
    </location>
</feature>
<keyword evidence="1" id="KW-0732">Signal</keyword>
<accession>A0A6G0ZD59</accession>
<evidence type="ECO:0000256" key="2">
    <source>
        <dbReference type="ARBA" id="ARBA00022737"/>
    </source>
</evidence>
<dbReference type="PROSITE" id="PS51854">
    <property type="entry name" value="CSPG"/>
    <property type="match status" value="7"/>
</dbReference>
<feature type="repeat" description="CSPG" evidence="5">
    <location>
        <begin position="1200"/>
        <end position="1294"/>
    </location>
</feature>
<evidence type="ECO:0000256" key="5">
    <source>
        <dbReference type="PROSITE-ProRule" id="PRU01201"/>
    </source>
</evidence>
<feature type="repeat" description="CSPG" evidence="5">
    <location>
        <begin position="1899"/>
        <end position="1989"/>
    </location>
</feature>
<feature type="repeat" description="CSPG" evidence="5">
    <location>
        <begin position="971"/>
        <end position="1062"/>
    </location>
</feature>
<dbReference type="SUPFAM" id="SSF49899">
    <property type="entry name" value="Concanavalin A-like lectins/glucanases"/>
    <property type="match status" value="2"/>
</dbReference>
<protein>
    <submittedName>
        <fullName evidence="8">Chondroitin sulfate proteoglycan 4</fullName>
    </submittedName>
</protein>
<dbReference type="Gene3D" id="2.60.120.200">
    <property type="match status" value="2"/>
</dbReference>